<protein>
    <submittedName>
        <fullName evidence="1">Uncharacterized protein</fullName>
    </submittedName>
</protein>
<reference evidence="1" key="1">
    <citation type="submission" date="2021-01" db="EMBL/GenBank/DDBJ databases">
        <title>Whole genome shotgun sequence of Virgisporangium aurantiacum NBRC 16421.</title>
        <authorList>
            <person name="Komaki H."/>
            <person name="Tamura T."/>
        </authorList>
    </citation>
    <scope>NUCLEOTIDE SEQUENCE</scope>
    <source>
        <strain evidence="1">NBRC 16421</strain>
    </source>
</reference>
<keyword evidence="2" id="KW-1185">Reference proteome</keyword>
<dbReference type="Proteomes" id="UP000612585">
    <property type="component" value="Unassembled WGS sequence"/>
</dbReference>
<dbReference type="EMBL" id="BOPG01000151">
    <property type="protein sequence ID" value="GIJ65029.1"/>
    <property type="molecule type" value="Genomic_DNA"/>
</dbReference>
<dbReference type="RefSeq" id="WP_204015172.1">
    <property type="nucleotide sequence ID" value="NZ_BOPG01000151.1"/>
</dbReference>
<name>A0A8J3ZIU2_9ACTN</name>
<gene>
    <name evidence="1" type="ORF">Vau01_125450</name>
</gene>
<sequence>MSFHHVTSLTSYARIAVDLRIRMTETAGGTVDRAYLRALFTSRFEHADATGRNDPQAAVADVVDAIARASKAAWSVGESFVLAPAMTAIVAAAGEALDLTGDLLTAESAPCDHGVLFLPEPIYHRRPTGVVAAIGAITWTSMSVTSGGRFWLICSYGPVDDPDDPAAVALRRDLARNHQVRTGLGPYLLNDIANLPIARPVPAPPDPAPIDEHDLDWQSTPEGRYVITDDGHRTDVTAALLYAFWRIQAQPITVAPKTPADRPARRRAQRASIVHETRVVMLRRTSPATDPGDGVAKWHYRVRFFVRGHWRRLVDKQGHPYRVWVQAHIKGPDGAPLLLGEKVAVLAR</sequence>
<proteinExistence type="predicted"/>
<accession>A0A8J3ZIU2</accession>
<organism evidence="1 2">
    <name type="scientific">Virgisporangium aurantiacum</name>
    <dbReference type="NCBI Taxonomy" id="175570"/>
    <lineage>
        <taxon>Bacteria</taxon>
        <taxon>Bacillati</taxon>
        <taxon>Actinomycetota</taxon>
        <taxon>Actinomycetes</taxon>
        <taxon>Micromonosporales</taxon>
        <taxon>Micromonosporaceae</taxon>
        <taxon>Virgisporangium</taxon>
    </lineage>
</organism>
<dbReference type="AlphaFoldDB" id="A0A8J3ZIU2"/>
<comment type="caution">
    <text evidence="1">The sequence shown here is derived from an EMBL/GenBank/DDBJ whole genome shotgun (WGS) entry which is preliminary data.</text>
</comment>
<evidence type="ECO:0000313" key="1">
    <source>
        <dbReference type="EMBL" id="GIJ65029.1"/>
    </source>
</evidence>
<evidence type="ECO:0000313" key="2">
    <source>
        <dbReference type="Proteomes" id="UP000612585"/>
    </source>
</evidence>